<dbReference type="KEGG" id="mcw:A8L33_14495"/>
<name>A0A0M9VLA1_9MICO</name>
<dbReference type="InterPro" id="IPR023365">
    <property type="entry name" value="Sortase_dom-sf"/>
</dbReference>
<dbReference type="InterPro" id="IPR042001">
    <property type="entry name" value="Sortase_F"/>
</dbReference>
<feature type="compositionally biased region" description="Low complexity" evidence="2">
    <location>
        <begin position="57"/>
        <end position="69"/>
    </location>
</feature>
<organism evidence="3 4">
    <name type="scientific">Microbacterium aurantiacum</name>
    <dbReference type="NCBI Taxonomy" id="162393"/>
    <lineage>
        <taxon>Bacteria</taxon>
        <taxon>Bacillati</taxon>
        <taxon>Actinomycetota</taxon>
        <taxon>Actinomycetes</taxon>
        <taxon>Micrococcales</taxon>
        <taxon>Microbacteriaceae</taxon>
        <taxon>Microbacterium</taxon>
    </lineage>
</organism>
<dbReference type="Proteomes" id="UP000037737">
    <property type="component" value="Unassembled WGS sequence"/>
</dbReference>
<evidence type="ECO:0000256" key="1">
    <source>
        <dbReference type="ARBA" id="ARBA00022801"/>
    </source>
</evidence>
<feature type="region of interest" description="Disordered" evidence="2">
    <location>
        <begin position="1"/>
        <end position="31"/>
    </location>
</feature>
<feature type="compositionally biased region" description="Basic residues" evidence="2">
    <location>
        <begin position="20"/>
        <end position="31"/>
    </location>
</feature>
<keyword evidence="4" id="KW-1185">Reference proteome</keyword>
<dbReference type="EMBL" id="LAVO01000009">
    <property type="protein sequence ID" value="KOS10632.1"/>
    <property type="molecule type" value="Genomic_DNA"/>
</dbReference>
<feature type="compositionally biased region" description="Pro residues" evidence="2">
    <location>
        <begin position="70"/>
        <end position="91"/>
    </location>
</feature>
<reference evidence="3" key="1">
    <citation type="submission" date="2015-04" db="EMBL/GenBank/DDBJ databases">
        <title>Complete genome sequence of Microbacterium chocolatum SIT 101, a bacterium enantioselectively hydrolyzing mesomeric diesters.</title>
        <authorList>
            <person name="Li X."/>
            <person name="Xu Y."/>
        </authorList>
    </citation>
    <scope>NUCLEOTIDE SEQUENCE [LARGE SCALE GENOMIC DNA]</scope>
    <source>
        <strain evidence="3">SIT 101</strain>
    </source>
</reference>
<dbReference type="Pfam" id="PF04203">
    <property type="entry name" value="Sortase"/>
    <property type="match status" value="1"/>
</dbReference>
<comment type="caution">
    <text evidence="3">The sequence shown here is derived from an EMBL/GenBank/DDBJ whole genome shotgun (WGS) entry which is preliminary data.</text>
</comment>
<evidence type="ECO:0008006" key="5">
    <source>
        <dbReference type="Google" id="ProtNLM"/>
    </source>
</evidence>
<dbReference type="CDD" id="cd05829">
    <property type="entry name" value="Sortase_F"/>
    <property type="match status" value="1"/>
</dbReference>
<dbReference type="PATRIC" id="fig|84292.3.peg.1873"/>
<proteinExistence type="predicted"/>
<dbReference type="InterPro" id="IPR005754">
    <property type="entry name" value="Sortase"/>
</dbReference>
<evidence type="ECO:0000313" key="3">
    <source>
        <dbReference type="EMBL" id="KOS10632.1"/>
    </source>
</evidence>
<evidence type="ECO:0000313" key="4">
    <source>
        <dbReference type="Proteomes" id="UP000037737"/>
    </source>
</evidence>
<protein>
    <recommendedName>
        <fullName evidence="5">Sortase family protein</fullName>
    </recommendedName>
</protein>
<gene>
    <name evidence="3" type="ORF">XI38_09175</name>
</gene>
<dbReference type="Gene3D" id="2.40.260.10">
    <property type="entry name" value="Sortase"/>
    <property type="match status" value="1"/>
</dbReference>
<dbReference type="SUPFAM" id="SSF63817">
    <property type="entry name" value="Sortase"/>
    <property type="match status" value="1"/>
</dbReference>
<dbReference type="GO" id="GO:0016787">
    <property type="term" value="F:hydrolase activity"/>
    <property type="evidence" value="ECO:0007669"/>
    <property type="project" value="UniProtKB-KW"/>
</dbReference>
<dbReference type="AlphaFoldDB" id="A0A0M9VLA1"/>
<sequence>MASPHGHLVTASPSSPGRSAHMRGAPRRGRARGVAITAAVLLSITLTSCATGEMTDAASAPPATVSASPAPSPPATPAPAPSPSAEQPPPTQVTIPAIELDEPLIDLGLQADGSMEVPVDFDDVGWYTPGGRPGGRGPVVIAGHVDSPTGPAVFLRLKELVPGDTVTVTAADGTPHDYVVTEVRDVAKNAFPTAEVFGATATDTLRLITCGGLFDTAAASYTDNRVVFAERL</sequence>
<accession>A0A0M9VLA1</accession>
<dbReference type="NCBIfam" id="NF033748">
    <property type="entry name" value="class_F_sortase"/>
    <property type="match status" value="1"/>
</dbReference>
<evidence type="ECO:0000256" key="2">
    <source>
        <dbReference type="SAM" id="MobiDB-lite"/>
    </source>
</evidence>
<keyword evidence="1" id="KW-0378">Hydrolase</keyword>
<feature type="region of interest" description="Disordered" evidence="2">
    <location>
        <begin position="56"/>
        <end position="91"/>
    </location>
</feature>